<evidence type="ECO:0008006" key="12">
    <source>
        <dbReference type="Google" id="ProtNLM"/>
    </source>
</evidence>
<dbReference type="Pfam" id="PF21408">
    <property type="entry name" value="MTR4-like_stalk"/>
    <property type="match status" value="1"/>
</dbReference>
<dbReference type="PROSITE" id="PS51194">
    <property type="entry name" value="HELICASE_CTER"/>
    <property type="match status" value="1"/>
</dbReference>
<dbReference type="Gene3D" id="1.10.3380.30">
    <property type="match status" value="1"/>
</dbReference>
<dbReference type="Pfam" id="PF13234">
    <property type="entry name" value="MTR4_beta-barrel"/>
    <property type="match status" value="1"/>
</dbReference>
<evidence type="ECO:0000259" key="10">
    <source>
        <dbReference type="PROSITE" id="PS51194"/>
    </source>
</evidence>
<evidence type="ECO:0000256" key="2">
    <source>
        <dbReference type="ARBA" id="ARBA00010140"/>
    </source>
</evidence>
<dbReference type="InterPro" id="IPR011545">
    <property type="entry name" value="DEAD/DEAH_box_helicase_dom"/>
</dbReference>
<dbReference type="Pfam" id="PF00270">
    <property type="entry name" value="DEAD"/>
    <property type="match status" value="1"/>
</dbReference>
<dbReference type="SMART" id="SM00487">
    <property type="entry name" value="DEXDc"/>
    <property type="match status" value="1"/>
</dbReference>
<sequence>MEDDEEYEIVYEEEYIEVTDDEDQPTEVNVITKITKEENLPRSTDKEPSTIPTEKVEEVDPDLSFIFDENDVDWLQKHQKRKEQTKKWGILERRDMWDFDEVVPPPSRAMEYPFELDDFQKESIYHLERGESVFVAAHTSAGKTVVAEYAIALALKHMTRVVYTSPIKALSNQKFREFKKVFQNVGLITGDVSLNPESSCLVLTTEILRSMLYKGADLVRDIEWVIFDEVHYINDSDRGVVWEEVIIMLPDHVGLIFLSATVPNTFEFADWVGRTKKKNIFVISTNKRPVPLEHYLYCNEELYKIVDSSHTYLPNGYKAAAKSFSDKKKANAPKKQISTNSYVQLVRLLESRKLLPTVMFVFSKNRCSELAYGLNSIDLNTSSEKGEVHVFIEQSLARLKGTDRKLPQVLAIKDLLKRGIGVHHAGLLPIIKEIVEILFSRGLVKVLFATETFAMGVNMPTRTVVFSDTKKHDGNQRRDLLPGEYTQMSGRAGRRGLDNVGIVIILSWYEAPEPTSLQKMLVGKPTKLSSQFRLTYNMILNLLRMSGEFRVEDMIKRSFSEATNQKLISDQEKAIRKGEKLVADLEDLACIVTPSNKPLPMLEYYKLSKDLVNLEKDIQHYIISNGYGSEYLTPGRIVLVNYQNQISRRGVLLNSIKASHDFFQTPTNEELTYQAILITSKPTTKLEELYEIVNIQMGQIARLCKDKIKLTDYGFNAERPTANAKALEDTINAIEQLFIKYSPSLPPIMDPVADLKIKDMDFILKYQALQQLEKTRETIPCHTCPHFTQQYEKVDKQQKIIEKVEAMKYMVSEESLYLKPEFDMRIQVLQKLNYIDSERIVQLKGKVAREVSTCEELIATELIFENVLTPLNPAEAAALISCLVFQEKAKEKPTIASTNLQKAYSALLNIGNNLADVQIAAGIPINLTEYISKTINPGLMAVVYAWANNMSFAEIKEITDVPEGSIVRAIVRLDETCRDFRSAARIVGDPGLMKKMENIRQIIRRDIVFAASLYVG</sequence>
<dbReference type="InterPro" id="IPR012961">
    <property type="entry name" value="Ski2/MTR4_C"/>
</dbReference>
<dbReference type="Pfam" id="PF00271">
    <property type="entry name" value="Helicase_C"/>
    <property type="match status" value="1"/>
</dbReference>
<dbReference type="PANTHER" id="PTHR12131">
    <property type="entry name" value="ATP-DEPENDENT RNA AND DNA HELICASE"/>
    <property type="match status" value="1"/>
</dbReference>
<keyword evidence="3" id="KW-0963">Cytoplasm</keyword>
<dbReference type="Gene3D" id="3.40.50.300">
    <property type="entry name" value="P-loop containing nucleotide triphosphate hydrolases"/>
    <property type="match status" value="2"/>
</dbReference>
<keyword evidence="4" id="KW-0547">Nucleotide-binding</keyword>
<dbReference type="PIRSF" id="PIRSF005198">
    <property type="entry name" value="Antiviral_helicase_SKI2"/>
    <property type="match status" value="1"/>
</dbReference>
<dbReference type="AlphaFoldDB" id="A0A6B2KX65"/>
<dbReference type="EMBL" id="GIBP01000278">
    <property type="protein sequence ID" value="NDV29247.1"/>
    <property type="molecule type" value="Transcribed_RNA"/>
</dbReference>
<protein>
    <recommendedName>
        <fullName evidence="12">Helicase ATP-binding domain-containing protein</fullName>
    </recommendedName>
</protein>
<feature type="domain" description="Helicase ATP-binding" evidence="9">
    <location>
        <begin position="124"/>
        <end position="280"/>
    </location>
</feature>
<evidence type="ECO:0000256" key="8">
    <source>
        <dbReference type="ARBA" id="ARBA00022884"/>
    </source>
</evidence>
<reference evidence="11" key="1">
    <citation type="journal article" date="2020" name="J. Eukaryot. Microbiol.">
        <title>De novo Sequencing, Assembly and Annotation of the Transcriptome for the Free-Living Testate Amoeba Arcella intermedia.</title>
        <authorList>
            <person name="Ribeiro G.M."/>
            <person name="Porfirio-Sousa A.L."/>
            <person name="Maurer-Alcala X.X."/>
            <person name="Katz L.A."/>
            <person name="Lahr D.J.G."/>
        </authorList>
    </citation>
    <scope>NUCLEOTIDE SEQUENCE</scope>
</reference>
<dbReference type="GO" id="GO:0055087">
    <property type="term" value="C:Ski complex"/>
    <property type="evidence" value="ECO:0007669"/>
    <property type="project" value="TreeGrafter"/>
</dbReference>
<comment type="subcellular location">
    <subcellularLocation>
        <location evidence="1">Cytoplasm</location>
    </subcellularLocation>
</comment>
<feature type="domain" description="Helicase C-terminal" evidence="10">
    <location>
        <begin position="373"/>
        <end position="543"/>
    </location>
</feature>
<organism evidence="11">
    <name type="scientific">Arcella intermedia</name>
    <dbReference type="NCBI Taxonomy" id="1963864"/>
    <lineage>
        <taxon>Eukaryota</taxon>
        <taxon>Amoebozoa</taxon>
        <taxon>Tubulinea</taxon>
        <taxon>Elardia</taxon>
        <taxon>Arcellinida</taxon>
        <taxon>Sphaerothecina</taxon>
        <taxon>Arcellidae</taxon>
        <taxon>Arcella</taxon>
    </lineage>
</organism>
<evidence type="ECO:0000256" key="1">
    <source>
        <dbReference type="ARBA" id="ARBA00004496"/>
    </source>
</evidence>
<dbReference type="FunFam" id="3.40.50.300:FF:000354">
    <property type="entry name" value="ATP-dependent RNA helicase SKI2"/>
    <property type="match status" value="1"/>
</dbReference>
<dbReference type="InterPro" id="IPR050699">
    <property type="entry name" value="RNA-DNA_Helicase"/>
</dbReference>
<keyword evidence="8" id="KW-0694">RNA-binding</keyword>
<dbReference type="GO" id="GO:0016787">
    <property type="term" value="F:hydrolase activity"/>
    <property type="evidence" value="ECO:0007669"/>
    <property type="project" value="UniProtKB-KW"/>
</dbReference>
<dbReference type="InterPro" id="IPR025696">
    <property type="entry name" value="Beta-barrel_MTR4"/>
</dbReference>
<dbReference type="InterPro" id="IPR027417">
    <property type="entry name" value="P-loop_NTPase"/>
</dbReference>
<dbReference type="GO" id="GO:0003724">
    <property type="term" value="F:RNA helicase activity"/>
    <property type="evidence" value="ECO:0007669"/>
    <property type="project" value="InterPro"/>
</dbReference>
<evidence type="ECO:0000313" key="11">
    <source>
        <dbReference type="EMBL" id="NDV29247.1"/>
    </source>
</evidence>
<keyword evidence="6" id="KW-0347">Helicase</keyword>
<dbReference type="FunFam" id="1.10.3380.30:FF:000001">
    <property type="entry name" value="Ski2 ATP-dependent RNA helicase"/>
    <property type="match status" value="1"/>
</dbReference>
<evidence type="ECO:0000256" key="6">
    <source>
        <dbReference type="ARBA" id="ARBA00022806"/>
    </source>
</evidence>
<keyword evidence="7" id="KW-0067">ATP-binding</keyword>
<dbReference type="SMART" id="SM00490">
    <property type="entry name" value="HELICc"/>
    <property type="match status" value="1"/>
</dbReference>
<dbReference type="GO" id="GO:0005524">
    <property type="term" value="F:ATP binding"/>
    <property type="evidence" value="ECO:0007669"/>
    <property type="project" value="UniProtKB-KW"/>
</dbReference>
<dbReference type="PANTHER" id="PTHR12131:SF1">
    <property type="entry name" value="ATP-DEPENDENT RNA HELICASE SUPV3L1, MITOCHONDRIAL-RELATED"/>
    <property type="match status" value="1"/>
</dbReference>
<dbReference type="PROSITE" id="PS51192">
    <property type="entry name" value="HELICASE_ATP_BIND_1"/>
    <property type="match status" value="1"/>
</dbReference>
<dbReference type="FunFam" id="3.40.50.300:FF:000987">
    <property type="entry name" value="DEAD/DEAH box RNA helicase"/>
    <property type="match status" value="1"/>
</dbReference>
<dbReference type="InterPro" id="IPR048392">
    <property type="entry name" value="MTR4-like_stalk"/>
</dbReference>
<dbReference type="InterPro" id="IPR014001">
    <property type="entry name" value="Helicase_ATP-bd"/>
</dbReference>
<keyword evidence="5" id="KW-0378">Hydrolase</keyword>
<evidence type="ECO:0000256" key="5">
    <source>
        <dbReference type="ARBA" id="ARBA00022801"/>
    </source>
</evidence>
<name>A0A6B2KX65_9EUKA</name>
<accession>A0A6B2KX65</accession>
<dbReference type="Pfam" id="PF08148">
    <property type="entry name" value="DSHCT"/>
    <property type="match status" value="1"/>
</dbReference>
<dbReference type="InterPro" id="IPR016438">
    <property type="entry name" value="SKI2-like"/>
</dbReference>
<evidence type="ECO:0000256" key="3">
    <source>
        <dbReference type="ARBA" id="ARBA00022490"/>
    </source>
</evidence>
<comment type="similarity">
    <text evidence="2">Belongs to the helicase family. SKI2 subfamily.</text>
</comment>
<dbReference type="InterPro" id="IPR001650">
    <property type="entry name" value="Helicase_C-like"/>
</dbReference>
<evidence type="ECO:0000256" key="7">
    <source>
        <dbReference type="ARBA" id="ARBA00022840"/>
    </source>
</evidence>
<evidence type="ECO:0000259" key="9">
    <source>
        <dbReference type="PROSITE" id="PS51192"/>
    </source>
</evidence>
<evidence type="ECO:0000256" key="4">
    <source>
        <dbReference type="ARBA" id="ARBA00022741"/>
    </source>
</evidence>
<dbReference type="SUPFAM" id="SSF52540">
    <property type="entry name" value="P-loop containing nucleoside triphosphate hydrolases"/>
    <property type="match status" value="1"/>
</dbReference>
<dbReference type="GO" id="GO:0070478">
    <property type="term" value="P:nuclear-transcribed mRNA catabolic process, 3'-5' exonucleolytic nonsense-mediated decay"/>
    <property type="evidence" value="ECO:0007669"/>
    <property type="project" value="TreeGrafter"/>
</dbReference>
<dbReference type="CDD" id="cd18795">
    <property type="entry name" value="SF2_C_Ski2"/>
    <property type="match status" value="1"/>
</dbReference>
<proteinExistence type="inferred from homology"/>
<dbReference type="GO" id="GO:0003723">
    <property type="term" value="F:RNA binding"/>
    <property type="evidence" value="ECO:0007669"/>
    <property type="project" value="UniProtKB-KW"/>
</dbReference>
<dbReference type="SMART" id="SM01142">
    <property type="entry name" value="DSHCT"/>
    <property type="match status" value="1"/>
</dbReference>